<comment type="caution">
    <text evidence="1">The sequence shown here is derived from an EMBL/GenBank/DDBJ whole genome shotgun (WGS) entry which is preliminary data.</text>
</comment>
<keyword evidence="2" id="KW-1185">Reference proteome</keyword>
<dbReference type="Proteomes" id="UP000886501">
    <property type="component" value="Unassembled WGS sequence"/>
</dbReference>
<feature type="non-terminal residue" evidence="1">
    <location>
        <position position="1"/>
    </location>
</feature>
<protein>
    <submittedName>
        <fullName evidence="1">Uncharacterized protein</fullName>
    </submittedName>
</protein>
<reference evidence="1" key="2">
    <citation type="journal article" date="2020" name="Nat. Commun.">
        <title>Large-scale genome sequencing of mycorrhizal fungi provides insights into the early evolution of symbiotic traits.</title>
        <authorList>
            <person name="Miyauchi S."/>
            <person name="Kiss E."/>
            <person name="Kuo A."/>
            <person name="Drula E."/>
            <person name="Kohler A."/>
            <person name="Sanchez-Garcia M."/>
            <person name="Morin E."/>
            <person name="Andreopoulos B."/>
            <person name="Barry K.W."/>
            <person name="Bonito G."/>
            <person name="Buee M."/>
            <person name="Carver A."/>
            <person name="Chen C."/>
            <person name="Cichocki N."/>
            <person name="Clum A."/>
            <person name="Culley D."/>
            <person name="Crous P.W."/>
            <person name="Fauchery L."/>
            <person name="Girlanda M."/>
            <person name="Hayes R.D."/>
            <person name="Keri Z."/>
            <person name="LaButti K."/>
            <person name="Lipzen A."/>
            <person name="Lombard V."/>
            <person name="Magnuson J."/>
            <person name="Maillard F."/>
            <person name="Murat C."/>
            <person name="Nolan M."/>
            <person name="Ohm R.A."/>
            <person name="Pangilinan J."/>
            <person name="Pereira M.F."/>
            <person name="Perotto S."/>
            <person name="Peter M."/>
            <person name="Pfister S."/>
            <person name="Riley R."/>
            <person name="Sitrit Y."/>
            <person name="Stielow J.B."/>
            <person name="Szollosi G."/>
            <person name="Zifcakova L."/>
            <person name="Stursova M."/>
            <person name="Spatafora J.W."/>
            <person name="Tedersoo L."/>
            <person name="Vaario L.M."/>
            <person name="Yamada A."/>
            <person name="Yan M."/>
            <person name="Wang P."/>
            <person name="Xu J."/>
            <person name="Bruns T."/>
            <person name="Baldrian P."/>
            <person name="Vilgalys R."/>
            <person name="Dunand C."/>
            <person name="Henrissat B."/>
            <person name="Grigoriev I.V."/>
            <person name="Hibbett D."/>
            <person name="Nagy L.G."/>
            <person name="Martin F.M."/>
        </authorList>
    </citation>
    <scope>NUCLEOTIDE SEQUENCE</scope>
    <source>
        <strain evidence="1">P2</strain>
    </source>
</reference>
<accession>A0ACB6Z2H5</accession>
<name>A0ACB6Z2H5_THEGA</name>
<proteinExistence type="predicted"/>
<feature type="non-terminal residue" evidence="1">
    <location>
        <position position="57"/>
    </location>
</feature>
<organism evidence="1 2">
    <name type="scientific">Thelephora ganbajun</name>
    <name type="common">Ganba fungus</name>
    <dbReference type="NCBI Taxonomy" id="370292"/>
    <lineage>
        <taxon>Eukaryota</taxon>
        <taxon>Fungi</taxon>
        <taxon>Dikarya</taxon>
        <taxon>Basidiomycota</taxon>
        <taxon>Agaricomycotina</taxon>
        <taxon>Agaricomycetes</taxon>
        <taxon>Thelephorales</taxon>
        <taxon>Thelephoraceae</taxon>
        <taxon>Thelephora</taxon>
    </lineage>
</organism>
<reference evidence="1" key="1">
    <citation type="submission" date="2019-10" db="EMBL/GenBank/DDBJ databases">
        <authorList>
            <consortium name="DOE Joint Genome Institute"/>
            <person name="Kuo A."/>
            <person name="Miyauchi S."/>
            <person name="Kiss E."/>
            <person name="Drula E."/>
            <person name="Kohler A."/>
            <person name="Sanchez-Garcia M."/>
            <person name="Andreopoulos B."/>
            <person name="Barry K.W."/>
            <person name="Bonito G."/>
            <person name="Buee M."/>
            <person name="Carver A."/>
            <person name="Chen C."/>
            <person name="Cichocki N."/>
            <person name="Clum A."/>
            <person name="Culley D."/>
            <person name="Crous P.W."/>
            <person name="Fauchery L."/>
            <person name="Girlanda M."/>
            <person name="Hayes R."/>
            <person name="Keri Z."/>
            <person name="Labutti K."/>
            <person name="Lipzen A."/>
            <person name="Lombard V."/>
            <person name="Magnuson J."/>
            <person name="Maillard F."/>
            <person name="Morin E."/>
            <person name="Murat C."/>
            <person name="Nolan M."/>
            <person name="Ohm R."/>
            <person name="Pangilinan J."/>
            <person name="Pereira M."/>
            <person name="Perotto S."/>
            <person name="Peter M."/>
            <person name="Riley R."/>
            <person name="Sitrit Y."/>
            <person name="Stielow B."/>
            <person name="Szollosi G."/>
            <person name="Zifcakova L."/>
            <person name="Stursova M."/>
            <person name="Spatafora J.W."/>
            <person name="Tedersoo L."/>
            <person name="Vaario L.-M."/>
            <person name="Yamada A."/>
            <person name="Yan M."/>
            <person name="Wang P."/>
            <person name="Xu J."/>
            <person name="Bruns T."/>
            <person name="Baldrian P."/>
            <person name="Vilgalys R."/>
            <person name="Henrissat B."/>
            <person name="Grigoriev I.V."/>
            <person name="Hibbett D."/>
            <person name="Nagy L.G."/>
            <person name="Martin F.M."/>
        </authorList>
    </citation>
    <scope>NUCLEOTIDE SEQUENCE</scope>
    <source>
        <strain evidence="1">P2</strain>
    </source>
</reference>
<sequence>IPGTESLGSCSFFVYLRPAKNEKSGQSREAFSRSHGRIPSQWRWPNHWWYNSRFRAV</sequence>
<evidence type="ECO:0000313" key="1">
    <source>
        <dbReference type="EMBL" id="KAF9643653.1"/>
    </source>
</evidence>
<gene>
    <name evidence="1" type="ORF">BDM02DRAFT_3123127</name>
</gene>
<dbReference type="EMBL" id="MU118199">
    <property type="protein sequence ID" value="KAF9643653.1"/>
    <property type="molecule type" value="Genomic_DNA"/>
</dbReference>
<evidence type="ECO:0000313" key="2">
    <source>
        <dbReference type="Proteomes" id="UP000886501"/>
    </source>
</evidence>